<dbReference type="EMBL" id="CP023737">
    <property type="protein sequence ID" value="ATQ70147.1"/>
    <property type="molecule type" value="Genomic_DNA"/>
</dbReference>
<organism evidence="1 2">
    <name type="scientific">Methylosinus trichosporium (strain ATCC 35070 / NCIMB 11131 / UNIQEM 75 / OB3b)</name>
    <dbReference type="NCBI Taxonomy" id="595536"/>
    <lineage>
        <taxon>Bacteria</taxon>
        <taxon>Pseudomonadati</taxon>
        <taxon>Pseudomonadota</taxon>
        <taxon>Alphaproteobacteria</taxon>
        <taxon>Hyphomicrobiales</taxon>
        <taxon>Methylocystaceae</taxon>
        <taxon>Methylosinus</taxon>
    </lineage>
</organism>
<protein>
    <submittedName>
        <fullName evidence="1">DUF2948 domain-containing protein</fullName>
    </submittedName>
</protein>
<accession>A0A2D2D542</accession>
<dbReference type="AlphaFoldDB" id="A0A2D2D542"/>
<reference evidence="2" key="1">
    <citation type="submission" date="2017-10" db="EMBL/GenBank/DDBJ databases">
        <title>Completed PacBio SMRT sequence of Methylosinus trichosporium OB3b reveals presence of a third large plasmid.</title>
        <authorList>
            <person name="Charles T.C."/>
            <person name="Lynch M.D.J."/>
            <person name="Heil J.R."/>
            <person name="Cheng J."/>
        </authorList>
    </citation>
    <scope>NUCLEOTIDE SEQUENCE [LARGE SCALE GENOMIC DNA]</scope>
    <source>
        <strain evidence="2">OB3b</strain>
    </source>
</reference>
<gene>
    <name evidence="1" type="ORF">CQW49_00605</name>
</gene>
<sequence length="159" mass="17527">MFSRRSPRRSAGLKLQAMDAEDLSCLSALLQDALVRVGDLAFLPEQRRFALIGSRFDWAAEANGKRERCRSGVHFEGVRRVRHRRVARDNPDAFLELLALTFEPSQEPPGGVVSLIFAGGAAISLEVECVEARLSDLGPRWRVAACPSHELDENGAARS</sequence>
<dbReference type="InterPro" id="IPR021335">
    <property type="entry name" value="DUF2948"/>
</dbReference>
<dbReference type="Proteomes" id="UP000230709">
    <property type="component" value="Chromosome"/>
</dbReference>
<evidence type="ECO:0000313" key="1">
    <source>
        <dbReference type="EMBL" id="ATQ70147.1"/>
    </source>
</evidence>
<evidence type="ECO:0000313" key="2">
    <source>
        <dbReference type="Proteomes" id="UP000230709"/>
    </source>
</evidence>
<dbReference type="KEGG" id="mtw:CQW49_00605"/>
<dbReference type="STRING" id="595536.GCA_000178815_00823"/>
<proteinExistence type="predicted"/>
<dbReference type="RefSeq" id="WP_003611159.1">
    <property type="nucleotide sequence ID" value="NZ_ADVE02000001.1"/>
</dbReference>
<dbReference type="Pfam" id="PF11164">
    <property type="entry name" value="DUF2948"/>
    <property type="match status" value="1"/>
</dbReference>
<keyword evidence="2" id="KW-1185">Reference proteome</keyword>
<name>A0A2D2D542_METT3</name>